<dbReference type="AlphaFoldDB" id="A0A8J5SAP8"/>
<dbReference type="Proteomes" id="UP000729402">
    <property type="component" value="Unassembled WGS sequence"/>
</dbReference>
<reference evidence="2" key="2">
    <citation type="submission" date="2021-02" db="EMBL/GenBank/DDBJ databases">
        <authorList>
            <person name="Kimball J.A."/>
            <person name="Haas M.W."/>
            <person name="Macchietto M."/>
            <person name="Kono T."/>
            <person name="Duquette J."/>
            <person name="Shao M."/>
        </authorList>
    </citation>
    <scope>NUCLEOTIDE SEQUENCE</scope>
    <source>
        <tissue evidence="2">Fresh leaf tissue</tissue>
    </source>
</reference>
<feature type="region of interest" description="Disordered" evidence="1">
    <location>
        <begin position="39"/>
        <end position="58"/>
    </location>
</feature>
<comment type="caution">
    <text evidence="2">The sequence shown here is derived from an EMBL/GenBank/DDBJ whole genome shotgun (WGS) entry which is preliminary data.</text>
</comment>
<evidence type="ECO:0000313" key="3">
    <source>
        <dbReference type="Proteomes" id="UP000729402"/>
    </source>
</evidence>
<feature type="compositionally biased region" description="Basic and acidic residues" evidence="1">
    <location>
        <begin position="7"/>
        <end position="24"/>
    </location>
</feature>
<evidence type="ECO:0000256" key="1">
    <source>
        <dbReference type="SAM" id="MobiDB-lite"/>
    </source>
</evidence>
<organism evidence="2 3">
    <name type="scientific">Zizania palustris</name>
    <name type="common">Northern wild rice</name>
    <dbReference type="NCBI Taxonomy" id="103762"/>
    <lineage>
        <taxon>Eukaryota</taxon>
        <taxon>Viridiplantae</taxon>
        <taxon>Streptophyta</taxon>
        <taxon>Embryophyta</taxon>
        <taxon>Tracheophyta</taxon>
        <taxon>Spermatophyta</taxon>
        <taxon>Magnoliopsida</taxon>
        <taxon>Liliopsida</taxon>
        <taxon>Poales</taxon>
        <taxon>Poaceae</taxon>
        <taxon>BOP clade</taxon>
        <taxon>Oryzoideae</taxon>
        <taxon>Oryzeae</taxon>
        <taxon>Zizaniinae</taxon>
        <taxon>Zizania</taxon>
    </lineage>
</organism>
<dbReference type="EMBL" id="JAAALK010000287">
    <property type="protein sequence ID" value="KAG8059650.1"/>
    <property type="molecule type" value="Genomic_DNA"/>
</dbReference>
<feature type="region of interest" description="Disordered" evidence="1">
    <location>
        <begin position="1"/>
        <end position="30"/>
    </location>
</feature>
<protein>
    <submittedName>
        <fullName evidence="2">Uncharacterized protein</fullName>
    </submittedName>
</protein>
<sequence>MRVATMNDDRGSTDSDHDDARTTEEAINGEEVVPVVEERAWRDGGTPPAPEPKSDAKGASWIGWRATWGRVGSVRRLTLSVRTRRKSWV</sequence>
<keyword evidence="3" id="KW-1185">Reference proteome</keyword>
<proteinExistence type="predicted"/>
<name>A0A8J5SAP8_ZIZPA</name>
<accession>A0A8J5SAP8</accession>
<reference evidence="2" key="1">
    <citation type="journal article" date="2021" name="bioRxiv">
        <title>Whole Genome Assembly and Annotation of Northern Wild Rice, Zizania palustris L., Supports a Whole Genome Duplication in the Zizania Genus.</title>
        <authorList>
            <person name="Haas M."/>
            <person name="Kono T."/>
            <person name="Macchietto M."/>
            <person name="Millas R."/>
            <person name="McGilp L."/>
            <person name="Shao M."/>
            <person name="Duquette J."/>
            <person name="Hirsch C.N."/>
            <person name="Kimball J."/>
        </authorList>
    </citation>
    <scope>NUCLEOTIDE SEQUENCE</scope>
    <source>
        <tissue evidence="2">Fresh leaf tissue</tissue>
    </source>
</reference>
<evidence type="ECO:0000313" key="2">
    <source>
        <dbReference type="EMBL" id="KAG8059650.1"/>
    </source>
</evidence>
<gene>
    <name evidence="2" type="ORF">GUJ93_ZPchr0002g26047</name>
</gene>